<reference evidence="1 2" key="1">
    <citation type="submission" date="2014-04" db="EMBL/GenBank/DDBJ databases">
        <authorList>
            <consortium name="DOE Joint Genome Institute"/>
            <person name="Kuo A."/>
            <person name="Kohler A."/>
            <person name="Costa M.D."/>
            <person name="Nagy L.G."/>
            <person name="Floudas D."/>
            <person name="Copeland A."/>
            <person name="Barry K.W."/>
            <person name="Cichocki N."/>
            <person name="Veneault-Fourrey C."/>
            <person name="LaButti K."/>
            <person name="Lindquist E.A."/>
            <person name="Lipzen A."/>
            <person name="Lundell T."/>
            <person name="Morin E."/>
            <person name="Murat C."/>
            <person name="Sun H."/>
            <person name="Tunlid A."/>
            <person name="Henrissat B."/>
            <person name="Grigoriev I.V."/>
            <person name="Hibbett D.S."/>
            <person name="Martin F."/>
            <person name="Nordberg H.P."/>
            <person name="Cantor M.N."/>
            <person name="Hua S.X."/>
        </authorList>
    </citation>
    <scope>NUCLEOTIDE SEQUENCE [LARGE SCALE GENOMIC DNA]</scope>
    <source>
        <strain evidence="1 2">441</strain>
    </source>
</reference>
<evidence type="ECO:0000313" key="1">
    <source>
        <dbReference type="EMBL" id="KIK16039.1"/>
    </source>
</evidence>
<gene>
    <name evidence="1" type="ORF">PISMIDRAFT_686707</name>
</gene>
<dbReference type="HOGENOM" id="CLU_2513495_0_0_1"/>
<protein>
    <submittedName>
        <fullName evidence="1">Uncharacterized protein</fullName>
    </submittedName>
</protein>
<organism evidence="1 2">
    <name type="scientific">Pisolithus microcarpus 441</name>
    <dbReference type="NCBI Taxonomy" id="765257"/>
    <lineage>
        <taxon>Eukaryota</taxon>
        <taxon>Fungi</taxon>
        <taxon>Dikarya</taxon>
        <taxon>Basidiomycota</taxon>
        <taxon>Agaricomycotina</taxon>
        <taxon>Agaricomycetes</taxon>
        <taxon>Agaricomycetidae</taxon>
        <taxon>Boletales</taxon>
        <taxon>Sclerodermatineae</taxon>
        <taxon>Pisolithaceae</taxon>
        <taxon>Pisolithus</taxon>
    </lineage>
</organism>
<sequence length="85" mass="9262">MDAPRTSCDVSFVLLQSSRERWLVLSLPSRKLSTLPRSIEDRAGSHCGTPACGELLFRVCNVPNAVHCYVGLASVCALSLQLTEK</sequence>
<proteinExistence type="predicted"/>
<dbReference type="Proteomes" id="UP000054018">
    <property type="component" value="Unassembled WGS sequence"/>
</dbReference>
<evidence type="ECO:0000313" key="2">
    <source>
        <dbReference type="Proteomes" id="UP000054018"/>
    </source>
</evidence>
<dbReference type="AlphaFoldDB" id="A0A0C9YQJ6"/>
<accession>A0A0C9YQJ6</accession>
<name>A0A0C9YQJ6_9AGAM</name>
<keyword evidence="2" id="KW-1185">Reference proteome</keyword>
<reference evidence="2" key="2">
    <citation type="submission" date="2015-01" db="EMBL/GenBank/DDBJ databases">
        <title>Evolutionary Origins and Diversification of the Mycorrhizal Mutualists.</title>
        <authorList>
            <consortium name="DOE Joint Genome Institute"/>
            <consortium name="Mycorrhizal Genomics Consortium"/>
            <person name="Kohler A."/>
            <person name="Kuo A."/>
            <person name="Nagy L.G."/>
            <person name="Floudas D."/>
            <person name="Copeland A."/>
            <person name="Barry K.W."/>
            <person name="Cichocki N."/>
            <person name="Veneault-Fourrey C."/>
            <person name="LaButti K."/>
            <person name="Lindquist E.A."/>
            <person name="Lipzen A."/>
            <person name="Lundell T."/>
            <person name="Morin E."/>
            <person name="Murat C."/>
            <person name="Riley R."/>
            <person name="Ohm R."/>
            <person name="Sun H."/>
            <person name="Tunlid A."/>
            <person name="Henrissat B."/>
            <person name="Grigoriev I.V."/>
            <person name="Hibbett D.S."/>
            <person name="Martin F."/>
        </authorList>
    </citation>
    <scope>NUCLEOTIDE SEQUENCE [LARGE SCALE GENOMIC DNA]</scope>
    <source>
        <strain evidence="2">441</strain>
    </source>
</reference>
<dbReference type="EMBL" id="KN833868">
    <property type="protein sequence ID" value="KIK16039.1"/>
    <property type="molecule type" value="Genomic_DNA"/>
</dbReference>